<sequence length="562" mass="64326">MDSDVPWNPLGIMLSMYGSRINSKLLFKYPFKTDDIKSSCSYQQLTSSTFQLNSPSVGPNNADDQEMESDIDTNHSREFLEQYLGFSDETLGQLLSPGNTKICGQNFDVKINGIRFVGFPLVPEKCNLDCNRVRPLQFSSKNLSNYQQASNNSAATTTILSFNLVFVLKTNADYSVIESYQQLAAKIGLALRFEETRDNYITKETKKMLNIHEEYETCPVRVHKQILKKSKLAQNLKGVFDDLTATGIIDFLLNDNIWITFCIYHKVHNSFNLGGHHDAVKIEAVEESLSKIQPYHGILVFNISTVWNSLKPASSSTMIKFLNVYKPTKSLQGISTDADMSITHTYTIARHLVHWGKACVIYPMCESNVYVLAPTATLFYLSKWVAIFHETFQMNLIEVLSYFSQPVSLGDSQLPTGPFFGHEKHLVEVVYWMLQHRFLVQHHTYISFLPHFASELQLTNQQVVNLFLDVSRKHFSTGIEFHQLPDLCQSVFKAIPAAHNTKDLSLFLKLLPYMDGKHHLEEMMYRENMMRPDLLTILEKFRPVLLTAVREDEIATSFWMNT</sequence>
<dbReference type="Pfam" id="PF24064">
    <property type="entry name" value="HTH_NPRL3"/>
    <property type="match status" value="1"/>
</dbReference>
<evidence type="ECO:0000313" key="4">
    <source>
        <dbReference type="EMBL" id="CAB3264430.1"/>
    </source>
</evidence>
<feature type="domain" description="GATOR1 complex protein NPRL3 C-terminal HTH" evidence="3">
    <location>
        <begin position="493"/>
        <end position="545"/>
    </location>
</feature>
<dbReference type="GO" id="GO:0010508">
    <property type="term" value="P:positive regulation of autophagy"/>
    <property type="evidence" value="ECO:0007669"/>
    <property type="project" value="TreeGrafter"/>
</dbReference>
<evidence type="ECO:0000256" key="1">
    <source>
        <dbReference type="ARBA" id="ARBA00010546"/>
    </source>
</evidence>
<dbReference type="GO" id="GO:1904262">
    <property type="term" value="P:negative regulation of TORC1 signaling"/>
    <property type="evidence" value="ECO:0007669"/>
    <property type="project" value="TreeGrafter"/>
</dbReference>
<dbReference type="GO" id="GO:0038202">
    <property type="term" value="P:TORC1 signaling"/>
    <property type="evidence" value="ECO:0007669"/>
    <property type="project" value="TreeGrafter"/>
</dbReference>
<comment type="subcellular location">
    <subcellularLocation>
        <location evidence="2">Lysosome</location>
    </subcellularLocation>
</comment>
<evidence type="ECO:0000256" key="2">
    <source>
        <dbReference type="RuleBase" id="RU368069"/>
    </source>
</evidence>
<comment type="similarity">
    <text evidence="1 2">Belongs to the NPR3 family.</text>
</comment>
<dbReference type="InterPro" id="IPR056603">
    <property type="entry name" value="HTH_NPRL3"/>
</dbReference>
<gene>
    <name evidence="4" type="primary">Nprl3</name>
</gene>
<organism evidence="4">
    <name type="scientific">Phallusia mammillata</name>
    <dbReference type="NCBI Taxonomy" id="59560"/>
    <lineage>
        <taxon>Eukaryota</taxon>
        <taxon>Metazoa</taxon>
        <taxon>Chordata</taxon>
        <taxon>Tunicata</taxon>
        <taxon>Ascidiacea</taxon>
        <taxon>Phlebobranchia</taxon>
        <taxon>Ascidiidae</taxon>
        <taxon>Phallusia</taxon>
    </lineage>
</organism>
<dbReference type="GO" id="GO:0034198">
    <property type="term" value="P:cellular response to amino acid starvation"/>
    <property type="evidence" value="ECO:0007669"/>
    <property type="project" value="UniProtKB-UniRule"/>
</dbReference>
<comment type="function">
    <text evidence="2">As a component of the GATOR1 complex functions as an inhibitor of the amino acid-sensing branch of the TORC1 pathway.</text>
</comment>
<proteinExistence type="evidence at transcript level"/>
<keyword evidence="2" id="KW-0458">Lysosome</keyword>
<keyword evidence="2" id="KW-0732">Signal</keyword>
<accession>A0A6F9DN18</accession>
<dbReference type="Pfam" id="PF03666">
    <property type="entry name" value="NPR3"/>
    <property type="match status" value="1"/>
</dbReference>
<dbReference type="PANTHER" id="PTHR13153:SF5">
    <property type="entry name" value="GATOR COMPLEX PROTEIN NPRL3"/>
    <property type="match status" value="1"/>
</dbReference>
<dbReference type="EMBL" id="LR788568">
    <property type="protein sequence ID" value="CAB3264430.1"/>
    <property type="molecule type" value="mRNA"/>
</dbReference>
<protein>
    <recommendedName>
        <fullName evidence="2">GATOR complex protein NPRL3</fullName>
    </recommendedName>
    <alternativeName>
        <fullName evidence="2">Nitrogen permease regulator 3-like protein</fullName>
    </alternativeName>
</protein>
<evidence type="ECO:0000259" key="3">
    <source>
        <dbReference type="Pfam" id="PF24064"/>
    </source>
</evidence>
<name>A0A6F9DN18_9ASCI</name>
<dbReference type="AlphaFoldDB" id="A0A6F9DN18"/>
<dbReference type="GO" id="GO:0005764">
    <property type="term" value="C:lysosome"/>
    <property type="evidence" value="ECO:0007669"/>
    <property type="project" value="UniProtKB-SubCell"/>
</dbReference>
<reference evidence="4" key="1">
    <citation type="submission" date="2020-04" db="EMBL/GenBank/DDBJ databases">
        <authorList>
            <person name="Neveu A P."/>
        </authorList>
    </citation>
    <scope>NUCLEOTIDE SEQUENCE</scope>
    <source>
        <tissue evidence="4">Whole embryo</tissue>
    </source>
</reference>
<dbReference type="GO" id="GO:1990130">
    <property type="term" value="C:GATOR1 complex"/>
    <property type="evidence" value="ECO:0007669"/>
    <property type="project" value="UniProtKB-UniRule"/>
</dbReference>
<dbReference type="PANTHER" id="PTHR13153">
    <property type="entry name" value="CGTHBA PROTEIN -14 GENE PROTEIN"/>
    <property type="match status" value="1"/>
</dbReference>
<dbReference type="InterPro" id="IPR005365">
    <property type="entry name" value="Npr3"/>
</dbReference>